<gene>
    <name evidence="1" type="ORF">BJX66DRAFT_166806</name>
</gene>
<name>A0ABR4FHN6_9EURO</name>
<evidence type="ECO:0000313" key="2">
    <source>
        <dbReference type="Proteomes" id="UP001610563"/>
    </source>
</evidence>
<dbReference type="Proteomes" id="UP001610563">
    <property type="component" value="Unassembled WGS sequence"/>
</dbReference>
<evidence type="ECO:0000313" key="1">
    <source>
        <dbReference type="EMBL" id="KAL2782747.1"/>
    </source>
</evidence>
<protein>
    <recommendedName>
        <fullName evidence="3">Cleavage/polyadenylation specificity factor A subunit N-terminal domain-containing protein</fullName>
    </recommendedName>
</protein>
<evidence type="ECO:0008006" key="3">
    <source>
        <dbReference type="Google" id="ProtNLM"/>
    </source>
</evidence>
<accession>A0ABR4FHN6</accession>
<organism evidence="1 2">
    <name type="scientific">Aspergillus keveii</name>
    <dbReference type="NCBI Taxonomy" id="714993"/>
    <lineage>
        <taxon>Eukaryota</taxon>
        <taxon>Fungi</taxon>
        <taxon>Dikarya</taxon>
        <taxon>Ascomycota</taxon>
        <taxon>Pezizomycotina</taxon>
        <taxon>Eurotiomycetes</taxon>
        <taxon>Eurotiomycetidae</taxon>
        <taxon>Eurotiales</taxon>
        <taxon>Aspergillaceae</taxon>
        <taxon>Aspergillus</taxon>
        <taxon>Aspergillus subgen. Nidulantes</taxon>
    </lineage>
</organism>
<dbReference type="EMBL" id="JBFTWV010000332">
    <property type="protein sequence ID" value="KAL2782747.1"/>
    <property type="molecule type" value="Genomic_DNA"/>
</dbReference>
<keyword evidence="2" id="KW-1185">Reference proteome</keyword>
<comment type="caution">
    <text evidence="1">The sequence shown here is derived from an EMBL/GenBank/DDBJ whole genome shotgun (WGS) entry which is preliminary data.</text>
</comment>
<reference evidence="1 2" key="1">
    <citation type="submission" date="2024-07" db="EMBL/GenBank/DDBJ databases">
        <title>Section-level genome sequencing and comparative genomics of Aspergillus sections Usti and Cavernicolus.</title>
        <authorList>
            <consortium name="Lawrence Berkeley National Laboratory"/>
            <person name="Nybo J.L."/>
            <person name="Vesth T.C."/>
            <person name="Theobald S."/>
            <person name="Frisvad J.C."/>
            <person name="Larsen T.O."/>
            <person name="Kjaerboelling I."/>
            <person name="Rothschild-Mancinelli K."/>
            <person name="Lyhne E.K."/>
            <person name="Kogle M.E."/>
            <person name="Barry K."/>
            <person name="Clum A."/>
            <person name="Na H."/>
            <person name="Ledsgaard L."/>
            <person name="Lin J."/>
            <person name="Lipzen A."/>
            <person name="Kuo A."/>
            <person name="Riley R."/>
            <person name="Mondo S."/>
            <person name="Labutti K."/>
            <person name="Haridas S."/>
            <person name="Pangalinan J."/>
            <person name="Salamov A.A."/>
            <person name="Simmons B.A."/>
            <person name="Magnuson J.K."/>
            <person name="Chen J."/>
            <person name="Drula E."/>
            <person name="Henrissat B."/>
            <person name="Wiebenga A."/>
            <person name="Lubbers R.J."/>
            <person name="Gomes A.C."/>
            <person name="Makela M.R."/>
            <person name="Stajich J."/>
            <person name="Grigoriev I.V."/>
            <person name="Mortensen U.H."/>
            <person name="De Vries R.P."/>
            <person name="Baker S.E."/>
            <person name="Andersen M.R."/>
        </authorList>
    </citation>
    <scope>NUCLEOTIDE SEQUENCE [LARGE SCALE GENOMIC DNA]</scope>
    <source>
        <strain evidence="1 2">CBS 209.92</strain>
    </source>
</reference>
<proteinExistence type="predicted"/>
<sequence>MLCAWSSVEVYSLENGRMHTIKQATGSNIKSKKPVVMGKNRIYLIAEDKTCDLTACDLESGEQLYSKVLGRDGTLLDFAVLYDGPSNLEQLVALEHRPDASNLQIINGANGEILQELKIDLLEFPYIAISPSRKEFALCSEPPLHCGCESGDPESEVFPPARPRLLLERYRRIPYTRQIRS</sequence>